<keyword evidence="5" id="KW-0067">ATP-binding</keyword>
<keyword evidence="3" id="KW-1003">Cell membrane</keyword>
<dbReference type="Pfam" id="PF00005">
    <property type="entry name" value="ABC_tran"/>
    <property type="match status" value="1"/>
</dbReference>
<dbReference type="PANTHER" id="PTHR42788">
    <property type="entry name" value="TAURINE IMPORT ATP-BINDING PROTEIN-RELATED"/>
    <property type="match status" value="1"/>
</dbReference>
<dbReference type="InterPro" id="IPR003593">
    <property type="entry name" value="AAA+_ATPase"/>
</dbReference>
<evidence type="ECO:0000256" key="1">
    <source>
        <dbReference type="ARBA" id="ARBA00004202"/>
    </source>
</evidence>
<dbReference type="InterPro" id="IPR050166">
    <property type="entry name" value="ABC_transporter_ATP-bind"/>
</dbReference>
<dbReference type="PROSITE" id="PS00211">
    <property type="entry name" value="ABC_TRANSPORTER_1"/>
    <property type="match status" value="1"/>
</dbReference>
<dbReference type="KEGG" id="sfu:Sfum_1504"/>
<evidence type="ECO:0000259" key="7">
    <source>
        <dbReference type="PROSITE" id="PS50893"/>
    </source>
</evidence>
<evidence type="ECO:0000313" key="9">
    <source>
        <dbReference type="Proteomes" id="UP000001784"/>
    </source>
</evidence>
<keyword evidence="6" id="KW-0472">Membrane</keyword>
<evidence type="ECO:0000256" key="3">
    <source>
        <dbReference type="ARBA" id="ARBA00022475"/>
    </source>
</evidence>
<dbReference type="Proteomes" id="UP000001784">
    <property type="component" value="Chromosome"/>
</dbReference>
<gene>
    <name evidence="8" type="ordered locus">Sfum_1504</name>
</gene>
<keyword evidence="2" id="KW-0813">Transport</keyword>
<dbReference type="STRING" id="335543.Sfum_1504"/>
<dbReference type="GO" id="GO:0016887">
    <property type="term" value="F:ATP hydrolysis activity"/>
    <property type="evidence" value="ECO:0007669"/>
    <property type="project" value="InterPro"/>
</dbReference>
<accession>A0LIE1</accession>
<proteinExistence type="predicted"/>
<dbReference type="PROSITE" id="PS50893">
    <property type="entry name" value="ABC_TRANSPORTER_2"/>
    <property type="match status" value="1"/>
</dbReference>
<keyword evidence="4" id="KW-0547">Nucleotide-binding</keyword>
<dbReference type="InterPro" id="IPR027417">
    <property type="entry name" value="P-loop_NTPase"/>
</dbReference>
<evidence type="ECO:0000256" key="5">
    <source>
        <dbReference type="ARBA" id="ARBA00022840"/>
    </source>
</evidence>
<dbReference type="InterPro" id="IPR003439">
    <property type="entry name" value="ABC_transporter-like_ATP-bd"/>
</dbReference>
<dbReference type="EMBL" id="CP000478">
    <property type="protein sequence ID" value="ABK17193.1"/>
    <property type="molecule type" value="Genomic_DNA"/>
</dbReference>
<dbReference type="SUPFAM" id="SSF52540">
    <property type="entry name" value="P-loop containing nucleoside triphosphate hydrolases"/>
    <property type="match status" value="1"/>
</dbReference>
<dbReference type="AlphaFoldDB" id="A0LIE1"/>
<organism evidence="8 9">
    <name type="scientific">Syntrophobacter fumaroxidans (strain DSM 10017 / MPOB)</name>
    <dbReference type="NCBI Taxonomy" id="335543"/>
    <lineage>
        <taxon>Bacteria</taxon>
        <taxon>Pseudomonadati</taxon>
        <taxon>Thermodesulfobacteriota</taxon>
        <taxon>Syntrophobacteria</taxon>
        <taxon>Syntrophobacterales</taxon>
        <taxon>Syntrophobacteraceae</taxon>
        <taxon>Syntrophobacter</taxon>
    </lineage>
</organism>
<dbReference type="Gene3D" id="3.40.50.300">
    <property type="entry name" value="P-loop containing nucleotide triphosphate hydrolases"/>
    <property type="match status" value="1"/>
</dbReference>
<evidence type="ECO:0000313" key="8">
    <source>
        <dbReference type="EMBL" id="ABK17193.1"/>
    </source>
</evidence>
<keyword evidence="9" id="KW-1185">Reference proteome</keyword>
<dbReference type="GO" id="GO:0005524">
    <property type="term" value="F:ATP binding"/>
    <property type="evidence" value="ECO:0007669"/>
    <property type="project" value="UniProtKB-KW"/>
</dbReference>
<dbReference type="GO" id="GO:0005886">
    <property type="term" value="C:plasma membrane"/>
    <property type="evidence" value="ECO:0007669"/>
    <property type="project" value="UniProtKB-SubCell"/>
</dbReference>
<dbReference type="InterPro" id="IPR017871">
    <property type="entry name" value="ABC_transporter-like_CS"/>
</dbReference>
<dbReference type="HOGENOM" id="CLU_000604_1_22_7"/>
<protein>
    <submittedName>
        <fullName evidence="8">ABC transporter related</fullName>
    </submittedName>
</protein>
<feature type="domain" description="ABC transporter" evidence="7">
    <location>
        <begin position="28"/>
        <end position="275"/>
    </location>
</feature>
<name>A0LIE1_SYNFM</name>
<reference evidence="8 9" key="1">
    <citation type="submission" date="2006-10" db="EMBL/GenBank/DDBJ databases">
        <title>Complete sequence of Syntrophobacter fumaroxidans MPOB.</title>
        <authorList>
            <consortium name="US DOE Joint Genome Institute"/>
            <person name="Copeland A."/>
            <person name="Lucas S."/>
            <person name="Lapidus A."/>
            <person name="Barry K."/>
            <person name="Detter J.C."/>
            <person name="Glavina del Rio T."/>
            <person name="Hammon N."/>
            <person name="Israni S."/>
            <person name="Pitluck S."/>
            <person name="Goltsman E.G."/>
            <person name="Martinez M."/>
            <person name="Schmutz J."/>
            <person name="Larimer F."/>
            <person name="Land M."/>
            <person name="Hauser L."/>
            <person name="Kyrpides N."/>
            <person name="Kim E."/>
            <person name="Boone D.R."/>
            <person name="Brockman F."/>
            <person name="Culley D."/>
            <person name="Ferry J."/>
            <person name="Gunsalus R."/>
            <person name="McInerney M.J."/>
            <person name="Morrison M."/>
            <person name="Plugge C."/>
            <person name="Rohlin L."/>
            <person name="Scholten J."/>
            <person name="Sieber J."/>
            <person name="Stams A.J.M."/>
            <person name="Worm P."/>
            <person name="Henstra A.M."/>
            <person name="Richardson P."/>
        </authorList>
    </citation>
    <scope>NUCLEOTIDE SEQUENCE [LARGE SCALE GENOMIC DNA]</scope>
    <source>
        <strain evidence="9">DSM 10017 / MPOB</strain>
    </source>
</reference>
<dbReference type="PANTHER" id="PTHR42788:SF7">
    <property type="entry name" value="NITRATE ABC TRANSPORTER ATP-BINDING PROTEIN"/>
    <property type="match status" value="1"/>
</dbReference>
<dbReference type="eggNOG" id="COG1101">
    <property type="taxonomic scope" value="Bacteria"/>
</dbReference>
<dbReference type="InParanoid" id="A0LIE1"/>
<dbReference type="SMART" id="SM00382">
    <property type="entry name" value="AAA"/>
    <property type="match status" value="1"/>
</dbReference>
<sequence>MRSADTQGWCTAGELLRRETRSRGIQMIEITDLHKRFNTGTPNEVYALRGINLTIKEGDFVTIIGTNGSGKSTLLNAIAGTFLPDTGRIRIAGEDVTNRTDFQRAKHIARVFQNPFMGTAPGMTIAENLHMAYLRGRKVYPAIRLDAARRQEYGKEVEQLEMQLEDRLDNVIGALSGGQRQALTLLMAVLNRPKVLLLDEHTAALDPKSAAQVIKLTRRFVEKGNLTTFMVTHSMQQALDLGCRTIMMHRGGIIDDLTLDEKRRMTVNDLLAKFAELRQAERLTDEMLVALRRDYL</sequence>
<evidence type="ECO:0000256" key="4">
    <source>
        <dbReference type="ARBA" id="ARBA00022741"/>
    </source>
</evidence>
<comment type="subcellular location">
    <subcellularLocation>
        <location evidence="1">Cell membrane</location>
        <topology evidence="1">Peripheral membrane protein</topology>
    </subcellularLocation>
</comment>
<evidence type="ECO:0000256" key="6">
    <source>
        <dbReference type="ARBA" id="ARBA00023136"/>
    </source>
</evidence>
<evidence type="ECO:0000256" key="2">
    <source>
        <dbReference type="ARBA" id="ARBA00022448"/>
    </source>
</evidence>